<proteinExistence type="predicted"/>
<organism evidence="2 3">
    <name type="scientific">Arthrobacter phage Auxilium</name>
    <dbReference type="NCBI Taxonomy" id="2419948"/>
    <lineage>
        <taxon>Viruses</taxon>
        <taxon>Duplodnaviria</taxon>
        <taxon>Heunggongvirae</taxon>
        <taxon>Uroviricota</taxon>
        <taxon>Caudoviricetes</taxon>
        <taxon>Richievirus</taxon>
        <taxon>Richievirus auxilium</taxon>
    </lineage>
</organism>
<protein>
    <submittedName>
        <fullName evidence="2">Uncharacterized protein</fullName>
    </submittedName>
</protein>
<accession>A0A3G2KA39</accession>
<keyword evidence="3" id="KW-1185">Reference proteome</keyword>
<evidence type="ECO:0000313" key="3">
    <source>
        <dbReference type="Proteomes" id="UP000266910"/>
    </source>
</evidence>
<evidence type="ECO:0000313" key="2">
    <source>
        <dbReference type="EMBL" id="AYN55865.1"/>
    </source>
</evidence>
<dbReference type="KEGG" id="vg:77931784"/>
<dbReference type="RefSeq" id="YP_010655910.1">
    <property type="nucleotide sequence ID" value="NC_070832.1"/>
</dbReference>
<sequence>MASRRSLRAGTNPGTDHTSGRHWRITYPRAADWVRSQQRWAAVRCTCRRLAPSREGIAMDGQACDKHPSARAKAKVILPSLGTLYFCQHCADTLDFGESYYIAYETVTV</sequence>
<name>A0A3G2KA39_9CAUD</name>
<dbReference type="Proteomes" id="UP000266910">
    <property type="component" value="Genome"/>
</dbReference>
<dbReference type="GeneID" id="77931784"/>
<gene>
    <name evidence="2" type="primary">91</name>
    <name evidence="2" type="ORF">PBI_AUXILIUM_91</name>
</gene>
<feature type="region of interest" description="Disordered" evidence="1">
    <location>
        <begin position="1"/>
        <end position="21"/>
    </location>
</feature>
<dbReference type="EMBL" id="MH834598">
    <property type="protein sequence ID" value="AYN55865.1"/>
    <property type="molecule type" value="Genomic_DNA"/>
</dbReference>
<reference evidence="2 3" key="1">
    <citation type="submission" date="2018-09" db="EMBL/GenBank/DDBJ databases">
        <authorList>
            <person name="Rimple P.A."/>
            <person name="Stoner T.H."/>
            <person name="Garlena R.A."/>
            <person name="Russell D.A."/>
            <person name="Pope W.H."/>
            <person name="Jacobs-Sera D."/>
            <person name="Hatfull G.F."/>
        </authorList>
    </citation>
    <scope>NUCLEOTIDE SEQUENCE [LARGE SCALE GENOMIC DNA]</scope>
</reference>
<evidence type="ECO:0000256" key="1">
    <source>
        <dbReference type="SAM" id="MobiDB-lite"/>
    </source>
</evidence>